<evidence type="ECO:0000256" key="1">
    <source>
        <dbReference type="ARBA" id="ARBA00004651"/>
    </source>
</evidence>
<evidence type="ECO:0000256" key="3">
    <source>
        <dbReference type="ARBA" id="ARBA00022448"/>
    </source>
</evidence>
<evidence type="ECO:0000313" key="10">
    <source>
        <dbReference type="Proteomes" id="UP000198251"/>
    </source>
</evidence>
<dbReference type="AlphaFoldDB" id="A0A1C5G8P5"/>
<keyword evidence="5 8" id="KW-0812">Transmembrane</keyword>
<feature type="transmembrane region" description="Helical" evidence="8">
    <location>
        <begin position="231"/>
        <end position="249"/>
    </location>
</feature>
<dbReference type="Pfam" id="PF01925">
    <property type="entry name" value="TauE"/>
    <property type="match status" value="1"/>
</dbReference>
<comment type="subcellular location">
    <subcellularLocation>
        <location evidence="1 8">Cell membrane</location>
        <topology evidence="1 8">Multi-pass membrane protein</topology>
    </subcellularLocation>
</comment>
<feature type="transmembrane region" description="Helical" evidence="8">
    <location>
        <begin position="186"/>
        <end position="219"/>
    </location>
</feature>
<keyword evidence="4 8" id="KW-1003">Cell membrane</keyword>
<dbReference type="GeneID" id="95802321"/>
<dbReference type="RefSeq" id="WP_089000177.1">
    <property type="nucleotide sequence ID" value="NZ_JBFAAC010000023.1"/>
</dbReference>
<name>A0A1C5G8P5_MICEH</name>
<keyword evidence="7 8" id="KW-0472">Membrane</keyword>
<accession>A0A1C5G8P5</accession>
<organism evidence="9 10">
    <name type="scientific">Micromonospora echinofusca</name>
    <dbReference type="NCBI Taxonomy" id="47858"/>
    <lineage>
        <taxon>Bacteria</taxon>
        <taxon>Bacillati</taxon>
        <taxon>Actinomycetota</taxon>
        <taxon>Actinomycetes</taxon>
        <taxon>Micromonosporales</taxon>
        <taxon>Micromonosporaceae</taxon>
        <taxon>Micromonospora</taxon>
    </lineage>
</organism>
<evidence type="ECO:0000256" key="8">
    <source>
        <dbReference type="RuleBase" id="RU363041"/>
    </source>
</evidence>
<reference evidence="9 10" key="1">
    <citation type="submission" date="2016-06" db="EMBL/GenBank/DDBJ databases">
        <authorList>
            <person name="Kjaerup R.B."/>
            <person name="Dalgaard T.S."/>
            <person name="Juul-Madsen H.R."/>
        </authorList>
    </citation>
    <scope>NUCLEOTIDE SEQUENCE [LARGE SCALE GENOMIC DNA]</scope>
    <source>
        <strain evidence="9 10">DSM 43913</strain>
    </source>
</reference>
<dbReference type="PANTHER" id="PTHR30269">
    <property type="entry name" value="TRANSMEMBRANE PROTEIN YFCA"/>
    <property type="match status" value="1"/>
</dbReference>
<gene>
    <name evidence="9" type="ORF">GA0070610_2518</name>
</gene>
<keyword evidence="10" id="KW-1185">Reference proteome</keyword>
<evidence type="ECO:0000256" key="2">
    <source>
        <dbReference type="ARBA" id="ARBA00009142"/>
    </source>
</evidence>
<evidence type="ECO:0000256" key="7">
    <source>
        <dbReference type="ARBA" id="ARBA00023136"/>
    </source>
</evidence>
<evidence type="ECO:0000256" key="4">
    <source>
        <dbReference type="ARBA" id="ARBA00022475"/>
    </source>
</evidence>
<protein>
    <recommendedName>
        <fullName evidence="8">Probable membrane transporter protein</fullName>
    </recommendedName>
</protein>
<dbReference type="GO" id="GO:0005886">
    <property type="term" value="C:plasma membrane"/>
    <property type="evidence" value="ECO:0007669"/>
    <property type="project" value="UniProtKB-SubCell"/>
</dbReference>
<dbReference type="EMBL" id="LT607733">
    <property type="protein sequence ID" value="SCG16259.1"/>
    <property type="molecule type" value="Genomic_DNA"/>
</dbReference>
<dbReference type="PANTHER" id="PTHR30269:SF0">
    <property type="entry name" value="MEMBRANE TRANSPORTER PROTEIN YFCA-RELATED"/>
    <property type="match status" value="1"/>
</dbReference>
<dbReference type="InterPro" id="IPR002781">
    <property type="entry name" value="TM_pro_TauE-like"/>
</dbReference>
<evidence type="ECO:0000256" key="6">
    <source>
        <dbReference type="ARBA" id="ARBA00022989"/>
    </source>
</evidence>
<feature type="transmembrane region" description="Helical" evidence="8">
    <location>
        <begin position="76"/>
        <end position="95"/>
    </location>
</feature>
<dbReference type="Proteomes" id="UP000198251">
    <property type="component" value="Chromosome I"/>
</dbReference>
<keyword evidence="3" id="KW-0813">Transport</keyword>
<sequence length="253" mass="25433">MDPIQATLLVAAGVATGAFNAVAGGGSLIAFSALIAAGIPPLTAKLTSTVAVFPGNVASVAGGYRDLPPRADVRRVLPAAVGGGVAGSVLLLVTPSRVFDAIVPFLVIAASAVLGLRGRLDGLARRSVLRHGREHPAALQVSVALGGVYGGYVGAGFGIVLVAGLALLQHEPLTRTIALKNLLSAVISFTAVVLFVLFGTVNWAGVAILAPATVVGGYVGARLLRRLPGGPLRAVVVAFGVVFGLFLLGRNVL</sequence>
<proteinExistence type="inferred from homology"/>
<feature type="transmembrane region" description="Helical" evidence="8">
    <location>
        <begin position="141"/>
        <end position="166"/>
    </location>
</feature>
<comment type="similarity">
    <text evidence="2 8">Belongs to the 4-toluene sulfonate uptake permease (TSUP) (TC 2.A.102) family.</text>
</comment>
<evidence type="ECO:0000313" key="9">
    <source>
        <dbReference type="EMBL" id="SCG16259.1"/>
    </source>
</evidence>
<keyword evidence="6 8" id="KW-1133">Transmembrane helix</keyword>
<evidence type="ECO:0000256" key="5">
    <source>
        <dbReference type="ARBA" id="ARBA00022692"/>
    </source>
</evidence>
<feature type="transmembrane region" description="Helical" evidence="8">
    <location>
        <begin position="101"/>
        <end position="120"/>
    </location>
</feature>
<dbReference type="InterPro" id="IPR052017">
    <property type="entry name" value="TSUP"/>
</dbReference>